<dbReference type="PROSITE" id="PS50035">
    <property type="entry name" value="PLD"/>
    <property type="match status" value="2"/>
</dbReference>
<keyword evidence="4 12" id="KW-0808">Transferase</keyword>
<comment type="similarity">
    <text evidence="12">Belongs to the phospholipase D family. Cardiolipin synthase subfamily.</text>
</comment>
<evidence type="ECO:0000259" key="14">
    <source>
        <dbReference type="PROSITE" id="PS50035"/>
    </source>
</evidence>
<dbReference type="PANTHER" id="PTHR21248">
    <property type="entry name" value="CARDIOLIPIN SYNTHASE"/>
    <property type="match status" value="1"/>
</dbReference>
<dbReference type="EC" id="2.7.8.-" evidence="12 13"/>
<feature type="active site" evidence="12">
    <location>
        <position position="407"/>
    </location>
</feature>
<comment type="function">
    <text evidence="12">Catalyzes the reversible phosphatidyl group transfer from one phosphatidylglycerol molecule to another to form cardiolipin (CL) (diphosphatidylglycerol) and glycerol.</text>
</comment>
<keyword evidence="8 12" id="KW-0443">Lipid metabolism</keyword>
<dbReference type="NCBIfam" id="TIGR04265">
    <property type="entry name" value="bac_cardiolipin"/>
    <property type="match status" value="1"/>
</dbReference>
<dbReference type="Gene3D" id="3.30.870.10">
    <property type="entry name" value="Endonuclease Chain A"/>
    <property type="match status" value="2"/>
</dbReference>
<evidence type="ECO:0000256" key="9">
    <source>
        <dbReference type="ARBA" id="ARBA00023136"/>
    </source>
</evidence>
<keyword evidence="9 12" id="KW-0472">Membrane</keyword>
<dbReference type="HAMAP" id="MF_01916">
    <property type="entry name" value="Cardiolipin_synth_Cls"/>
    <property type="match status" value="1"/>
</dbReference>
<evidence type="ECO:0000256" key="5">
    <source>
        <dbReference type="ARBA" id="ARBA00022692"/>
    </source>
</evidence>
<dbReference type="GO" id="GO:0005886">
    <property type="term" value="C:plasma membrane"/>
    <property type="evidence" value="ECO:0007669"/>
    <property type="project" value="UniProtKB-SubCell"/>
</dbReference>
<reference evidence="15 16" key="1">
    <citation type="submission" date="2019-08" db="EMBL/GenBank/DDBJ databases">
        <title>In-depth cultivation of the pig gut microbiome towards novel bacterial diversity and tailored functional studies.</title>
        <authorList>
            <person name="Wylensek D."/>
            <person name="Hitch T.C.A."/>
            <person name="Clavel T."/>
        </authorList>
    </citation>
    <scope>NUCLEOTIDE SEQUENCE [LARGE SCALE GENOMIC DNA]</scope>
    <source>
        <strain evidence="15 16">Bifido-178-WT-2B</strain>
    </source>
</reference>
<organism evidence="15 16">
    <name type="scientific">Lactobacillus porci</name>
    <dbReference type="NCBI Taxonomy" id="2012477"/>
    <lineage>
        <taxon>Bacteria</taxon>
        <taxon>Bacillati</taxon>
        <taxon>Bacillota</taxon>
        <taxon>Bacilli</taxon>
        <taxon>Lactobacillales</taxon>
        <taxon>Lactobacillaceae</taxon>
        <taxon>Lactobacillus</taxon>
    </lineage>
</organism>
<dbReference type="PANTHER" id="PTHR21248:SF22">
    <property type="entry name" value="PHOSPHOLIPASE D"/>
    <property type="match status" value="1"/>
</dbReference>
<feature type="active site" evidence="12">
    <location>
        <position position="405"/>
    </location>
</feature>
<comment type="caution">
    <text evidence="15">The sequence shown here is derived from an EMBL/GenBank/DDBJ whole genome shotgun (WGS) entry which is preliminary data.</text>
</comment>
<feature type="domain" description="PLD phosphodiesterase" evidence="14">
    <location>
        <begin position="216"/>
        <end position="243"/>
    </location>
</feature>
<feature type="active site" evidence="12">
    <location>
        <position position="228"/>
    </location>
</feature>
<keyword evidence="3 12" id="KW-0444">Lipid biosynthesis</keyword>
<dbReference type="InterPro" id="IPR027379">
    <property type="entry name" value="CLS_N"/>
</dbReference>
<protein>
    <recommendedName>
        <fullName evidence="12 13">Cardiolipin synthase</fullName>
        <shortName evidence="12">CL synthase</shortName>
        <ecNumber evidence="12 13">2.7.8.-</ecNumber>
    </recommendedName>
</protein>
<dbReference type="Proteomes" id="UP000438120">
    <property type="component" value="Unassembled WGS sequence"/>
</dbReference>
<comment type="subcellular location">
    <subcellularLocation>
        <location evidence="1 12">Cell membrane</location>
        <topology evidence="1 12">Multi-pass membrane protein</topology>
    </subcellularLocation>
</comment>
<keyword evidence="16" id="KW-1185">Reference proteome</keyword>
<keyword evidence="5 12" id="KW-0812">Transmembrane</keyword>
<dbReference type="GO" id="GO:0008808">
    <property type="term" value="F:cardiolipin synthase activity"/>
    <property type="evidence" value="ECO:0007669"/>
    <property type="project" value="UniProtKB-UniRule"/>
</dbReference>
<proteinExistence type="inferred from homology"/>
<dbReference type="AlphaFoldDB" id="A0A6A8MDV2"/>
<feature type="active site" evidence="12">
    <location>
        <position position="221"/>
    </location>
</feature>
<keyword evidence="6" id="KW-0677">Repeat</keyword>
<name>A0A6A8MDV2_9LACO</name>
<dbReference type="Pfam" id="PF13396">
    <property type="entry name" value="PLDc_N"/>
    <property type="match status" value="1"/>
</dbReference>
<evidence type="ECO:0000256" key="3">
    <source>
        <dbReference type="ARBA" id="ARBA00022516"/>
    </source>
</evidence>
<dbReference type="CDD" id="cd09110">
    <property type="entry name" value="PLDc_CLS_1"/>
    <property type="match status" value="1"/>
</dbReference>
<feature type="transmembrane region" description="Helical" evidence="12">
    <location>
        <begin position="6"/>
        <end position="26"/>
    </location>
</feature>
<evidence type="ECO:0000313" key="16">
    <source>
        <dbReference type="Proteomes" id="UP000438120"/>
    </source>
</evidence>
<keyword evidence="11 12" id="KW-1208">Phospholipid metabolism</keyword>
<dbReference type="SMART" id="SM00155">
    <property type="entry name" value="PLDc"/>
    <property type="match status" value="2"/>
</dbReference>
<gene>
    <name evidence="15" type="primary">cls</name>
    <name evidence="15" type="ORF">FYJ62_04745</name>
</gene>
<dbReference type="Pfam" id="PF13091">
    <property type="entry name" value="PLDc_2"/>
    <property type="match status" value="2"/>
</dbReference>
<evidence type="ECO:0000256" key="12">
    <source>
        <dbReference type="HAMAP-Rule" id="MF_01916"/>
    </source>
</evidence>
<dbReference type="InterPro" id="IPR022924">
    <property type="entry name" value="Cardiolipin_synthase"/>
</dbReference>
<evidence type="ECO:0000256" key="6">
    <source>
        <dbReference type="ARBA" id="ARBA00022737"/>
    </source>
</evidence>
<keyword evidence="7 12" id="KW-1133">Transmembrane helix</keyword>
<evidence type="ECO:0000256" key="8">
    <source>
        <dbReference type="ARBA" id="ARBA00023098"/>
    </source>
</evidence>
<dbReference type="CDD" id="cd09112">
    <property type="entry name" value="PLDc_CLS_2"/>
    <property type="match status" value="1"/>
</dbReference>
<feature type="transmembrane region" description="Helical" evidence="12">
    <location>
        <begin position="38"/>
        <end position="56"/>
    </location>
</feature>
<evidence type="ECO:0000256" key="4">
    <source>
        <dbReference type="ARBA" id="ARBA00022679"/>
    </source>
</evidence>
<evidence type="ECO:0000256" key="2">
    <source>
        <dbReference type="ARBA" id="ARBA00022475"/>
    </source>
</evidence>
<comment type="catalytic activity">
    <reaction evidence="12">
        <text>2 a 1,2-diacyl-sn-glycero-3-phospho-(1'-sn-glycerol) = a cardiolipin + glycerol</text>
        <dbReference type="Rhea" id="RHEA:31451"/>
        <dbReference type="ChEBI" id="CHEBI:17754"/>
        <dbReference type="ChEBI" id="CHEBI:62237"/>
        <dbReference type="ChEBI" id="CHEBI:64716"/>
    </reaction>
</comment>
<sequence>MTAFSWIDVWHIIFFANAILALWTVFHRKRSVATSWAWLIVLLIFPIGGFIAYGFLGRGISQENLFAINRQKHIGLSNVQKMITKAPAKIDRADSSPSAKILIKYLDKDGESPITKNNKLKLYTDGHDKFRDLFKDIKAAKSSINVEYYTIYNDQIGNDFLHLLIQKAKEGVQVRVLYDAWGSFGASKAWFNQLTEAGGDVLQFITSRNMISRNRMNYHLHRKIVVIDGVTAWTGGFNVGDQYLGRKKKFGYWRDTHLRLVGSASLLLQERFVMDWNASAAREAELISFDEKLFPDLDEQDIDEDDMAVQVVSDGPDNDEPYMRNGLVRLMMLARKRVWIQTPYLIPDEAMVAAWQILTASGVDLRIMIPCMPDHPFIYRATQWYARQLSKIGVKIYTYNNGFLHAKTIIVDDKYATVGSVNQDYRSYDLNFEDNVFVYDRGFNKEMADQFEKDLEACTHMTPEMFDQQSHFMHALQSFSRLLSPIL</sequence>
<dbReference type="InterPro" id="IPR001736">
    <property type="entry name" value="PLipase_D/transphosphatidylase"/>
</dbReference>
<keyword evidence="10 12" id="KW-0594">Phospholipid biosynthesis</keyword>
<dbReference type="EMBL" id="VUMX01000010">
    <property type="protein sequence ID" value="MST86959.1"/>
    <property type="molecule type" value="Genomic_DNA"/>
</dbReference>
<evidence type="ECO:0000256" key="11">
    <source>
        <dbReference type="ARBA" id="ARBA00023264"/>
    </source>
</evidence>
<keyword evidence="2 12" id="KW-1003">Cell membrane</keyword>
<dbReference type="SUPFAM" id="SSF56024">
    <property type="entry name" value="Phospholipase D/nuclease"/>
    <property type="match status" value="2"/>
</dbReference>
<evidence type="ECO:0000256" key="10">
    <source>
        <dbReference type="ARBA" id="ARBA00023209"/>
    </source>
</evidence>
<accession>A0A6A8MDV2</accession>
<feature type="active site" evidence="12">
    <location>
        <position position="412"/>
    </location>
</feature>
<feature type="domain" description="PLD phosphodiesterase" evidence="14">
    <location>
        <begin position="400"/>
        <end position="427"/>
    </location>
</feature>
<evidence type="ECO:0000256" key="13">
    <source>
        <dbReference type="NCBIfam" id="TIGR04265"/>
    </source>
</evidence>
<dbReference type="RefSeq" id="WP_154548253.1">
    <property type="nucleotide sequence ID" value="NZ_JBKZBY010000012.1"/>
</dbReference>
<dbReference type="InterPro" id="IPR025202">
    <property type="entry name" value="PLD-like_dom"/>
</dbReference>
<evidence type="ECO:0000256" key="1">
    <source>
        <dbReference type="ARBA" id="ARBA00004651"/>
    </source>
</evidence>
<evidence type="ECO:0000313" key="15">
    <source>
        <dbReference type="EMBL" id="MST86959.1"/>
    </source>
</evidence>
<dbReference type="OrthoDB" id="9762009at2"/>
<feature type="active site" evidence="12">
    <location>
        <position position="223"/>
    </location>
</feature>
<dbReference type="InterPro" id="IPR030874">
    <property type="entry name" value="Cardiolipin_synth_Firmi"/>
</dbReference>
<evidence type="ECO:0000256" key="7">
    <source>
        <dbReference type="ARBA" id="ARBA00022989"/>
    </source>
</evidence>
<dbReference type="GO" id="GO:0032049">
    <property type="term" value="P:cardiolipin biosynthetic process"/>
    <property type="evidence" value="ECO:0007669"/>
    <property type="project" value="UniProtKB-UniRule"/>
</dbReference>